<dbReference type="Pfam" id="PF16215">
    <property type="entry name" value="DUF4876"/>
    <property type="match status" value="1"/>
</dbReference>
<evidence type="ECO:0008006" key="4">
    <source>
        <dbReference type="Google" id="ProtNLM"/>
    </source>
</evidence>
<evidence type="ECO:0000256" key="1">
    <source>
        <dbReference type="SAM" id="SignalP"/>
    </source>
</evidence>
<keyword evidence="1" id="KW-0732">Signal</keyword>
<feature type="chain" id="PRO_5012500883" description="DUF4876 domain-containing protein" evidence="1">
    <location>
        <begin position="26"/>
        <end position="408"/>
    </location>
</feature>
<feature type="signal peptide" evidence="1">
    <location>
        <begin position="1"/>
        <end position="25"/>
    </location>
</feature>
<reference evidence="3" key="1">
    <citation type="submission" date="2016-12" db="EMBL/GenBank/DDBJ databases">
        <authorList>
            <person name="Varghese N."/>
            <person name="Submissions S."/>
        </authorList>
    </citation>
    <scope>NUCLEOTIDE SEQUENCE [LARGE SCALE GENOMIC DNA]</scope>
    <source>
        <strain evidence="3">DSM 16779</strain>
    </source>
</reference>
<gene>
    <name evidence="2" type="ORF">SAMN05421769_1978</name>
</gene>
<protein>
    <recommendedName>
        <fullName evidence="4">DUF4876 domain-containing protein</fullName>
    </recommendedName>
</protein>
<evidence type="ECO:0000313" key="3">
    <source>
        <dbReference type="Proteomes" id="UP000184782"/>
    </source>
</evidence>
<dbReference type="AlphaFoldDB" id="A0A1N6G9P4"/>
<dbReference type="PROSITE" id="PS51257">
    <property type="entry name" value="PROKAR_LIPOPROTEIN"/>
    <property type="match status" value="1"/>
</dbReference>
<organism evidence="2 3">
    <name type="scientific">Chryseobacterium scophthalmum</name>
    <dbReference type="NCBI Taxonomy" id="59733"/>
    <lineage>
        <taxon>Bacteria</taxon>
        <taxon>Pseudomonadati</taxon>
        <taxon>Bacteroidota</taxon>
        <taxon>Flavobacteriia</taxon>
        <taxon>Flavobacteriales</taxon>
        <taxon>Weeksellaceae</taxon>
        <taxon>Chryseobacterium group</taxon>
        <taxon>Chryseobacterium</taxon>
    </lineage>
</organism>
<evidence type="ECO:0000313" key="2">
    <source>
        <dbReference type="EMBL" id="SIO04218.1"/>
    </source>
</evidence>
<keyword evidence="3" id="KW-1185">Reference proteome</keyword>
<dbReference type="STRING" id="59733.SAMN05421769_1978"/>
<dbReference type="OrthoDB" id="1409865at2"/>
<proteinExistence type="predicted"/>
<dbReference type="RefSeq" id="WP_074230073.1">
    <property type="nucleotide sequence ID" value="NZ_FSRQ01000001.1"/>
</dbReference>
<name>A0A1N6G9P4_9FLAO</name>
<dbReference type="InterPro" id="IPR032627">
    <property type="entry name" value="DUF4876"/>
</dbReference>
<dbReference type="EMBL" id="FSRQ01000001">
    <property type="protein sequence ID" value="SIO04218.1"/>
    <property type="molecule type" value="Genomic_DNA"/>
</dbReference>
<sequence length="408" mass="44904">MKRRVLLLGLAVALVTGFTVTSCSSDDDFGKSVSQTGVLTMNFTGEEIAIYKTLDISIKEINTGAVTEFTIQNTNAHSLELPFGSYNITVNGIVVKTDSEQINVGATAVTDIKVNATNITIPLLAKRFGNDFIIEEVFFTGVRTPDNKNYNSSRYFKITNNTDEDLDAANLIIGQSNFYTTSNDNPTPYNANDYFPVKGVMVLTSATPKIIHPGDFIVVADNAVDHSQNTSTAYNLQNADWEFPSTNPTLGQVDNPNVPNAEVIYTQMTYNMFFLHNRGFESYVIARFPAGENKNTFLQNQKYDYSFVNSAGSVTSKSVYKIPNSWIIDGVNNSIPTDFVQTLTSASIDAGWTSVGSMNNDATRYGKSVRRKVIGKTSENKNVYKDTNNSSLDFVKDSQPSLKNGIVH</sequence>
<accession>A0A1N6G9P4</accession>
<dbReference type="Proteomes" id="UP000184782">
    <property type="component" value="Unassembled WGS sequence"/>
</dbReference>